<evidence type="ECO:0000313" key="2">
    <source>
        <dbReference type="EMBL" id="KAA1070740.1"/>
    </source>
</evidence>
<name>A0A5B0N977_PUCGR</name>
<gene>
    <name evidence="2" type="ORF">PGT21_022880</name>
    <name evidence="3" type="ORF">PGTUg99_002574</name>
    <name evidence="4" type="ORF">PGTUg99_008837</name>
</gene>
<feature type="chain" id="PRO_5036366234" description="Secreted protein" evidence="1">
    <location>
        <begin position="30"/>
        <end position="77"/>
    </location>
</feature>
<dbReference type="OrthoDB" id="10303512at2759"/>
<organism evidence="3 6">
    <name type="scientific">Puccinia graminis f. sp. tritici</name>
    <dbReference type="NCBI Taxonomy" id="56615"/>
    <lineage>
        <taxon>Eukaryota</taxon>
        <taxon>Fungi</taxon>
        <taxon>Dikarya</taxon>
        <taxon>Basidiomycota</taxon>
        <taxon>Pucciniomycotina</taxon>
        <taxon>Pucciniomycetes</taxon>
        <taxon>Pucciniales</taxon>
        <taxon>Pucciniaceae</taxon>
        <taxon>Puccinia</taxon>
    </lineage>
</organism>
<evidence type="ECO:0000313" key="4">
    <source>
        <dbReference type="EMBL" id="KAA1125733.1"/>
    </source>
</evidence>
<evidence type="ECO:0000256" key="1">
    <source>
        <dbReference type="SAM" id="SignalP"/>
    </source>
</evidence>
<comment type="caution">
    <text evidence="3">The sequence shown here is derived from an EMBL/GenBank/DDBJ whole genome shotgun (WGS) entry which is preliminary data.</text>
</comment>
<evidence type="ECO:0000313" key="3">
    <source>
        <dbReference type="EMBL" id="KAA1085103.1"/>
    </source>
</evidence>
<evidence type="ECO:0008006" key="7">
    <source>
        <dbReference type="Google" id="ProtNLM"/>
    </source>
</evidence>
<keyword evidence="5" id="KW-1185">Reference proteome</keyword>
<evidence type="ECO:0000313" key="6">
    <source>
        <dbReference type="Proteomes" id="UP000325313"/>
    </source>
</evidence>
<evidence type="ECO:0000313" key="5">
    <source>
        <dbReference type="Proteomes" id="UP000324748"/>
    </source>
</evidence>
<dbReference type="Proteomes" id="UP000325313">
    <property type="component" value="Unassembled WGS sequence"/>
</dbReference>
<accession>A0A5B0N977</accession>
<dbReference type="Proteomes" id="UP000324748">
    <property type="component" value="Unassembled WGS sequence"/>
</dbReference>
<dbReference type="EMBL" id="VSWC01000171">
    <property type="protein sequence ID" value="KAA1070740.1"/>
    <property type="molecule type" value="Genomic_DNA"/>
</dbReference>
<keyword evidence="1" id="KW-0732">Signal</keyword>
<dbReference type="EMBL" id="VDEP01000175">
    <property type="protein sequence ID" value="KAA1125733.1"/>
    <property type="molecule type" value="Genomic_DNA"/>
</dbReference>
<dbReference type="EMBL" id="VDEP01000417">
    <property type="protein sequence ID" value="KAA1085103.1"/>
    <property type="molecule type" value="Genomic_DNA"/>
</dbReference>
<reference evidence="5 6" key="1">
    <citation type="submission" date="2019-05" db="EMBL/GenBank/DDBJ databases">
        <title>Emergence of the Ug99 lineage of the wheat stem rust pathogen through somatic hybridization.</title>
        <authorList>
            <person name="Li F."/>
            <person name="Upadhyaya N.M."/>
            <person name="Sperschneider J."/>
            <person name="Matny O."/>
            <person name="Nguyen-Phuc H."/>
            <person name="Mago R."/>
            <person name="Raley C."/>
            <person name="Miller M.E."/>
            <person name="Silverstein K.A.T."/>
            <person name="Henningsen E."/>
            <person name="Hirsch C.D."/>
            <person name="Visser B."/>
            <person name="Pretorius Z.A."/>
            <person name="Steffenson B.J."/>
            <person name="Schwessinger B."/>
            <person name="Dodds P.N."/>
            <person name="Figueroa M."/>
        </authorList>
    </citation>
    <scope>NUCLEOTIDE SEQUENCE [LARGE SCALE GENOMIC DNA]</scope>
    <source>
        <strain evidence="2">21-0</strain>
        <strain evidence="3 6">Ug99</strain>
    </source>
</reference>
<dbReference type="AlphaFoldDB" id="A0A5B0N977"/>
<feature type="signal peptide" evidence="1">
    <location>
        <begin position="1"/>
        <end position="29"/>
    </location>
</feature>
<protein>
    <recommendedName>
        <fullName evidence="7">Secreted protein</fullName>
    </recommendedName>
</protein>
<proteinExistence type="predicted"/>
<sequence>MNQIASARLTALAGIVAWVLSFSTPAASAAQDVVVAPLARGETAAAKSHIGQHRASTDEVVCEVCKDAGRAYCNCTA</sequence>